<keyword evidence="1" id="KW-0472">Membrane</keyword>
<reference evidence="2 3" key="1">
    <citation type="submission" date="2015-12" db="EMBL/GenBank/DDBJ databases">
        <title>Diversity of Burkholderia near neighbor genomes.</title>
        <authorList>
            <person name="Sahl J."/>
            <person name="Wagner D."/>
            <person name="Keim P."/>
        </authorList>
    </citation>
    <scope>NUCLEOTIDE SEQUENCE [LARGE SCALE GENOMIC DNA]</scope>
    <source>
        <strain evidence="2 3">MSMB0783</strain>
    </source>
</reference>
<dbReference type="Proteomes" id="UP000243680">
    <property type="component" value="Chromosome 2"/>
</dbReference>
<organism evidence="2 3">
    <name type="scientific">Burkholderia ubonensis</name>
    <dbReference type="NCBI Taxonomy" id="101571"/>
    <lineage>
        <taxon>Bacteria</taxon>
        <taxon>Pseudomonadati</taxon>
        <taxon>Pseudomonadota</taxon>
        <taxon>Betaproteobacteria</taxon>
        <taxon>Burkholderiales</taxon>
        <taxon>Burkholderiaceae</taxon>
        <taxon>Burkholderia</taxon>
        <taxon>Burkholderia cepacia complex</taxon>
    </lineage>
</organism>
<gene>
    <name evidence="2" type="ORF">WJ35_26010</name>
</gene>
<dbReference type="EMBL" id="CP013422">
    <property type="protein sequence ID" value="AOJ78445.1"/>
    <property type="molecule type" value="Genomic_DNA"/>
</dbReference>
<feature type="transmembrane region" description="Helical" evidence="1">
    <location>
        <begin position="116"/>
        <end position="141"/>
    </location>
</feature>
<feature type="transmembrane region" description="Helical" evidence="1">
    <location>
        <begin position="83"/>
        <end position="104"/>
    </location>
</feature>
<protein>
    <submittedName>
        <fullName evidence="2">Uncharacterized protein</fullName>
    </submittedName>
</protein>
<dbReference type="AlphaFoldDB" id="A0A1B4LMV0"/>
<keyword evidence="1" id="KW-1133">Transmembrane helix</keyword>
<evidence type="ECO:0000313" key="3">
    <source>
        <dbReference type="Proteomes" id="UP000243680"/>
    </source>
</evidence>
<sequence>MSFATMLVRWLAGRIAGVAAPPNPQRAAVARSTVPPRPSRPLRWRAPWLAWQLLSWCALTLLAPPVWSIGALLLVNASSDQPLFWAFAIAIVPVANGIAIVAANQRHHRMPFTRRSTVALFMFFVATAIGCTLFVLLMWRSHAIAALVGPLAVDGGDLRPATLACWVAALAATFGVTSSAHASIAHAWLAFEA</sequence>
<dbReference type="RefSeq" id="WP_046425334.1">
    <property type="nucleotide sequence ID" value="NZ_CP013422.1"/>
</dbReference>
<keyword evidence="1" id="KW-0812">Transmembrane</keyword>
<evidence type="ECO:0000256" key="1">
    <source>
        <dbReference type="SAM" id="Phobius"/>
    </source>
</evidence>
<feature type="transmembrane region" description="Helical" evidence="1">
    <location>
        <begin position="53"/>
        <end position="77"/>
    </location>
</feature>
<proteinExistence type="predicted"/>
<accession>A0A1B4LMV0</accession>
<feature type="transmembrane region" description="Helical" evidence="1">
    <location>
        <begin position="161"/>
        <end position="191"/>
    </location>
</feature>
<evidence type="ECO:0000313" key="2">
    <source>
        <dbReference type="EMBL" id="AOJ78445.1"/>
    </source>
</evidence>
<name>A0A1B4LMV0_9BURK</name>